<accession>A0A518A1J0</accession>
<dbReference type="Gene3D" id="1.25.40.20">
    <property type="entry name" value="Ankyrin repeat-containing domain"/>
    <property type="match status" value="1"/>
</dbReference>
<dbReference type="Proteomes" id="UP000315647">
    <property type="component" value="Chromosome"/>
</dbReference>
<proteinExistence type="predicted"/>
<dbReference type="SUPFAM" id="SSF48403">
    <property type="entry name" value="Ankyrin repeat"/>
    <property type="match status" value="1"/>
</dbReference>
<dbReference type="AlphaFoldDB" id="A0A517Q1Z8"/>
<keyword evidence="2" id="KW-1185">Reference proteome</keyword>
<sequence>MNFDELIEAMCARDKYDDFGNLAWTIYTDNPEKFYSDFFDKVRQFLKEGGDLHQSFSPMGWSLMHLACKKRDVRLIKGLWEVDQYLLHTHADCHYPPIFQALDSDIDCHIQVRKPITLETTKAMLELGADPNSRHKDNRSLREAAASYGTSVVEIFDEIIGLY</sequence>
<protein>
    <submittedName>
        <fullName evidence="1">Uncharacterized protein</fullName>
    </submittedName>
</protein>
<name>A0A517Q1Z8_9PLAN</name>
<dbReference type="EMBL" id="CP037421">
    <property type="protein sequence ID" value="QDT25649.1"/>
    <property type="molecule type" value="Genomic_DNA"/>
</dbReference>
<gene>
    <name evidence="1" type="ORF">Enr10x_09460</name>
</gene>
<evidence type="ECO:0000313" key="1">
    <source>
        <dbReference type="EMBL" id="QDT25649.1"/>
    </source>
</evidence>
<dbReference type="InterPro" id="IPR036770">
    <property type="entry name" value="Ankyrin_rpt-contain_sf"/>
</dbReference>
<accession>A0A517Q1Z8</accession>
<organism evidence="1 2">
    <name type="scientific">Gimesia panareensis</name>
    <dbReference type="NCBI Taxonomy" id="2527978"/>
    <lineage>
        <taxon>Bacteria</taxon>
        <taxon>Pseudomonadati</taxon>
        <taxon>Planctomycetota</taxon>
        <taxon>Planctomycetia</taxon>
        <taxon>Planctomycetales</taxon>
        <taxon>Planctomycetaceae</taxon>
        <taxon>Gimesia</taxon>
    </lineage>
</organism>
<evidence type="ECO:0000313" key="2">
    <source>
        <dbReference type="Proteomes" id="UP000315647"/>
    </source>
</evidence>
<reference evidence="1 2" key="1">
    <citation type="submission" date="2019-03" db="EMBL/GenBank/DDBJ databases">
        <title>Deep-cultivation of Planctomycetes and their phenomic and genomic characterization uncovers novel biology.</title>
        <authorList>
            <person name="Wiegand S."/>
            <person name="Jogler M."/>
            <person name="Boedeker C."/>
            <person name="Pinto D."/>
            <person name="Vollmers J."/>
            <person name="Rivas-Marin E."/>
            <person name="Kohn T."/>
            <person name="Peeters S.H."/>
            <person name="Heuer A."/>
            <person name="Rast P."/>
            <person name="Oberbeckmann S."/>
            <person name="Bunk B."/>
            <person name="Jeske O."/>
            <person name="Meyerdierks A."/>
            <person name="Storesund J.E."/>
            <person name="Kallscheuer N."/>
            <person name="Luecker S."/>
            <person name="Lage O.M."/>
            <person name="Pohl T."/>
            <person name="Merkel B.J."/>
            <person name="Hornburger P."/>
            <person name="Mueller R.-W."/>
            <person name="Bruemmer F."/>
            <person name="Labrenz M."/>
            <person name="Spormann A.M."/>
            <person name="Op den Camp H."/>
            <person name="Overmann J."/>
            <person name="Amann R."/>
            <person name="Jetten M.S.M."/>
            <person name="Mascher T."/>
            <person name="Medema M.H."/>
            <person name="Devos D.P."/>
            <person name="Kaster A.-K."/>
            <person name="Ovreas L."/>
            <person name="Rohde M."/>
            <person name="Galperin M.Y."/>
            <person name="Jogler C."/>
        </authorList>
    </citation>
    <scope>NUCLEOTIDE SEQUENCE [LARGE SCALE GENOMIC DNA]</scope>
    <source>
        <strain evidence="1 2">Enr10</strain>
    </source>
</reference>